<dbReference type="AlphaFoldDB" id="A0A1Q9D5R2"/>
<dbReference type="PROSITE" id="PS51257">
    <property type="entry name" value="PROKAR_LIPOPROTEIN"/>
    <property type="match status" value="1"/>
</dbReference>
<organism evidence="1 2">
    <name type="scientific">Symbiodinium microadriaticum</name>
    <name type="common">Dinoflagellate</name>
    <name type="synonym">Zooxanthella microadriatica</name>
    <dbReference type="NCBI Taxonomy" id="2951"/>
    <lineage>
        <taxon>Eukaryota</taxon>
        <taxon>Sar</taxon>
        <taxon>Alveolata</taxon>
        <taxon>Dinophyceae</taxon>
        <taxon>Suessiales</taxon>
        <taxon>Symbiodiniaceae</taxon>
        <taxon>Symbiodinium</taxon>
    </lineage>
</organism>
<dbReference type="EMBL" id="LSRX01000707">
    <property type="protein sequence ID" value="OLP90508.1"/>
    <property type="molecule type" value="Genomic_DNA"/>
</dbReference>
<sequence length="96" mass="10724">MARQVGEADGVAGDPENHQSLSSIMVFSCLPCRRYAPEILPFDQDTIEFFVNLLQFVTENLEEEGEDEKGAVDTATNLRWIEKERFTTITSGLTPG</sequence>
<comment type="caution">
    <text evidence="1">The sequence shown here is derived from an EMBL/GenBank/DDBJ whole genome shotgun (WGS) entry which is preliminary data.</text>
</comment>
<accession>A0A1Q9D5R2</accession>
<reference evidence="1 2" key="1">
    <citation type="submission" date="2016-02" db="EMBL/GenBank/DDBJ databases">
        <title>Genome analysis of coral dinoflagellate symbionts highlights evolutionary adaptations to a symbiotic lifestyle.</title>
        <authorList>
            <person name="Aranda M."/>
            <person name="Li Y."/>
            <person name="Liew Y.J."/>
            <person name="Baumgarten S."/>
            <person name="Simakov O."/>
            <person name="Wilson M."/>
            <person name="Piel J."/>
            <person name="Ashoor H."/>
            <person name="Bougouffa S."/>
            <person name="Bajic V.B."/>
            <person name="Ryu T."/>
            <person name="Ravasi T."/>
            <person name="Bayer T."/>
            <person name="Micklem G."/>
            <person name="Kim H."/>
            <person name="Bhak J."/>
            <person name="Lajeunesse T.C."/>
            <person name="Voolstra C.R."/>
        </authorList>
    </citation>
    <scope>NUCLEOTIDE SEQUENCE [LARGE SCALE GENOMIC DNA]</scope>
    <source>
        <strain evidence="1 2">CCMP2467</strain>
    </source>
</reference>
<dbReference type="Proteomes" id="UP000186817">
    <property type="component" value="Unassembled WGS sequence"/>
</dbReference>
<proteinExistence type="predicted"/>
<keyword evidence="2" id="KW-1185">Reference proteome</keyword>
<evidence type="ECO:0000313" key="2">
    <source>
        <dbReference type="Proteomes" id="UP000186817"/>
    </source>
</evidence>
<gene>
    <name evidence="1" type="ORF">AK812_SmicGene27919</name>
</gene>
<protein>
    <submittedName>
        <fullName evidence="1">Uncharacterized protein</fullName>
    </submittedName>
</protein>
<evidence type="ECO:0000313" key="1">
    <source>
        <dbReference type="EMBL" id="OLP90508.1"/>
    </source>
</evidence>
<name>A0A1Q9D5R2_SYMMI</name>